<dbReference type="PANTHER" id="PTHR34408">
    <property type="entry name" value="FAMILY PROTEIN, PUTATIVE-RELATED"/>
    <property type="match status" value="1"/>
</dbReference>
<dbReference type="EMBL" id="FNRK01000026">
    <property type="protein sequence ID" value="SEA74035.1"/>
    <property type="molecule type" value="Genomic_DNA"/>
</dbReference>
<dbReference type="STRING" id="81409.SAMN04515656_12617"/>
<dbReference type="InterPro" id="IPR003646">
    <property type="entry name" value="SH3-like_bac-type"/>
</dbReference>
<feature type="compositionally biased region" description="Low complexity" evidence="1">
    <location>
        <begin position="383"/>
        <end position="448"/>
    </location>
</feature>
<feature type="signal peptide" evidence="2">
    <location>
        <begin position="1"/>
        <end position="23"/>
    </location>
</feature>
<evidence type="ECO:0000313" key="4">
    <source>
        <dbReference type="EMBL" id="SEA74035.1"/>
    </source>
</evidence>
<protein>
    <submittedName>
        <fullName evidence="4">SH3 domain-containing protein</fullName>
    </submittedName>
</protein>
<accession>A0A1H4DMP9</accession>
<dbReference type="OrthoDB" id="1690999at2"/>
<dbReference type="Pfam" id="PF08239">
    <property type="entry name" value="SH3_3"/>
    <property type="match status" value="3"/>
</dbReference>
<reference evidence="4 5" key="1">
    <citation type="submission" date="2016-10" db="EMBL/GenBank/DDBJ databases">
        <authorList>
            <person name="de Groot N.N."/>
        </authorList>
    </citation>
    <scope>NUCLEOTIDE SEQUENCE [LARGE SCALE GENOMIC DNA]</scope>
    <source>
        <strain evidence="4 5">SR12</strain>
    </source>
</reference>
<feature type="domain" description="SH3b" evidence="3">
    <location>
        <begin position="214"/>
        <end position="276"/>
    </location>
</feature>
<dbReference type="PANTHER" id="PTHR34408:SF1">
    <property type="entry name" value="GLYCOSYL HYDROLASE FAMILY 19 DOMAIN-CONTAINING PROTEIN HI_1415"/>
    <property type="match status" value="1"/>
</dbReference>
<dbReference type="Proteomes" id="UP000199394">
    <property type="component" value="Unassembled WGS sequence"/>
</dbReference>
<organism evidence="4 5">
    <name type="scientific">Eubacterium aggregans</name>
    <dbReference type="NCBI Taxonomy" id="81409"/>
    <lineage>
        <taxon>Bacteria</taxon>
        <taxon>Bacillati</taxon>
        <taxon>Bacillota</taxon>
        <taxon>Clostridia</taxon>
        <taxon>Eubacteriales</taxon>
        <taxon>Eubacteriaceae</taxon>
        <taxon>Eubacterium</taxon>
    </lineage>
</organism>
<dbReference type="Gene3D" id="2.30.30.40">
    <property type="entry name" value="SH3 Domains"/>
    <property type="match status" value="3"/>
</dbReference>
<proteinExistence type="predicted"/>
<feature type="chain" id="PRO_5038397827" evidence="2">
    <location>
        <begin position="24"/>
        <end position="530"/>
    </location>
</feature>
<feature type="region of interest" description="Disordered" evidence="1">
    <location>
        <begin position="357"/>
        <end position="455"/>
    </location>
</feature>
<evidence type="ECO:0000313" key="5">
    <source>
        <dbReference type="Proteomes" id="UP000199394"/>
    </source>
</evidence>
<name>A0A1H4DMP9_9FIRM</name>
<dbReference type="RefSeq" id="WP_090309134.1">
    <property type="nucleotide sequence ID" value="NZ_FNRK01000026.1"/>
</dbReference>
<dbReference type="InterPro" id="IPR052354">
    <property type="entry name" value="Cell_Wall_Dynamics_Protein"/>
</dbReference>
<dbReference type="AlphaFoldDB" id="A0A1H4DMP9"/>
<feature type="domain" description="SH3b" evidence="3">
    <location>
        <begin position="293"/>
        <end position="356"/>
    </location>
</feature>
<dbReference type="PROSITE" id="PS51257">
    <property type="entry name" value="PROKAR_LIPOPROTEIN"/>
    <property type="match status" value="1"/>
</dbReference>
<evidence type="ECO:0000256" key="2">
    <source>
        <dbReference type="SAM" id="SignalP"/>
    </source>
</evidence>
<gene>
    <name evidence="4" type="ORF">SAMN04515656_12617</name>
</gene>
<dbReference type="SMART" id="SM00287">
    <property type="entry name" value="SH3b"/>
    <property type="match status" value="2"/>
</dbReference>
<evidence type="ECO:0000259" key="3">
    <source>
        <dbReference type="SMART" id="SM00287"/>
    </source>
</evidence>
<keyword evidence="2" id="KW-0732">Signal</keyword>
<sequence>MRKLLTFFLVLTLALVLTTGCQNQNSADSRVLFKAKDESVELYMPNDSWKVMTDETGEAELASGEDSLISIIYVPVSEFSSLTFYKSQGDLEAGMRQMNADTGNTFSTSYFSDTKVNGIETYKYLAKITDAKGGVSYTESYTIKGDEGAYVVNGVVKGNNEVLVQEMENAVDSFTILTGALKGSTAETVESTKTETTIQKELQAEQNSLKTYDSFTTLYATGEVKIRKTPSVYSDSLGSIERGGAVTAIGETNHWYKIQNEDGTAYVARGYFVANKDAADGTLEAEKQSLKTYDAKKMHTTSEVHFRKDCTTYSDILDTLAVNTEVSVTGETTNWYQVTYKDQNGYIDRRYVTIDTPAATKAPQAKPTATPSPTATPTPTATPEPTATPTATPEPTAVPTATPEPTAAPTATPEPTAAPTATPEPTAVPTATPEVTPEPTPVATTQTANPTPTVILGDGVTLTTLDHPLTLTALKPGNVREQPNAESKLIKTMAMGDQFTAIAKTSDGWYQVQLEDKTTAFILATYLGGD</sequence>
<feature type="compositionally biased region" description="Low complexity" evidence="1">
    <location>
        <begin position="357"/>
        <end position="373"/>
    </location>
</feature>
<keyword evidence="5" id="KW-1185">Reference proteome</keyword>
<evidence type="ECO:0000256" key="1">
    <source>
        <dbReference type="SAM" id="MobiDB-lite"/>
    </source>
</evidence>